<feature type="domain" description="Response regulatory" evidence="4">
    <location>
        <begin position="4"/>
        <end position="123"/>
    </location>
</feature>
<organism evidence="5 6">
    <name type="scientific">Allocoleopsis franciscana PCC 7113</name>
    <dbReference type="NCBI Taxonomy" id="1173027"/>
    <lineage>
        <taxon>Bacteria</taxon>
        <taxon>Bacillati</taxon>
        <taxon>Cyanobacteriota</taxon>
        <taxon>Cyanophyceae</taxon>
        <taxon>Coleofasciculales</taxon>
        <taxon>Coleofasciculaceae</taxon>
        <taxon>Allocoleopsis</taxon>
        <taxon>Allocoleopsis franciscana</taxon>
    </lineage>
</organism>
<keyword evidence="5" id="KW-0614">Plasmid</keyword>
<dbReference type="Proteomes" id="UP000010471">
    <property type="component" value="Plasmid pMIC7113.08"/>
</dbReference>
<dbReference type="PROSITE" id="PS50110">
    <property type="entry name" value="RESPONSE_REGULATORY"/>
    <property type="match status" value="1"/>
</dbReference>
<proteinExistence type="predicted"/>
<gene>
    <name evidence="5" type="ORF">Mic7113_6821</name>
</gene>
<dbReference type="InterPro" id="IPR050595">
    <property type="entry name" value="Bact_response_regulator"/>
</dbReference>
<dbReference type="GO" id="GO:0003677">
    <property type="term" value="F:DNA binding"/>
    <property type="evidence" value="ECO:0007669"/>
    <property type="project" value="UniProtKB-KW"/>
</dbReference>
<dbReference type="KEGG" id="mic:Mic7113_6821"/>
<name>K9WQC0_9CYAN</name>
<dbReference type="HOGENOM" id="CLU_1076950_0_0_3"/>
<dbReference type="AlphaFoldDB" id="K9WQC0"/>
<evidence type="ECO:0000256" key="1">
    <source>
        <dbReference type="ARBA" id="ARBA00022553"/>
    </source>
</evidence>
<dbReference type="EMBL" id="CP003638">
    <property type="protein sequence ID" value="AFZ22378.1"/>
    <property type="molecule type" value="Genomic_DNA"/>
</dbReference>
<evidence type="ECO:0000313" key="6">
    <source>
        <dbReference type="Proteomes" id="UP000010471"/>
    </source>
</evidence>
<evidence type="ECO:0000259" key="3">
    <source>
        <dbReference type="PROSITE" id="PS50006"/>
    </source>
</evidence>
<dbReference type="Gene3D" id="2.60.200.20">
    <property type="match status" value="1"/>
</dbReference>
<keyword evidence="6" id="KW-1185">Reference proteome</keyword>
<dbReference type="SUPFAM" id="SSF52172">
    <property type="entry name" value="CheY-like"/>
    <property type="match status" value="1"/>
</dbReference>
<dbReference type="InterPro" id="IPR011006">
    <property type="entry name" value="CheY-like_superfamily"/>
</dbReference>
<dbReference type="CDD" id="cd00060">
    <property type="entry name" value="FHA"/>
    <property type="match status" value="1"/>
</dbReference>
<protein>
    <submittedName>
        <fullName evidence="5">Response regulator with CheY-like receiver, AAA-type ATPase, and DNA-binding domains</fullName>
    </submittedName>
</protein>
<dbReference type="PANTHER" id="PTHR44591:SF3">
    <property type="entry name" value="RESPONSE REGULATORY DOMAIN-CONTAINING PROTEIN"/>
    <property type="match status" value="1"/>
</dbReference>
<feature type="modified residue" description="4-aspartylphosphate" evidence="2">
    <location>
        <position position="58"/>
    </location>
</feature>
<keyword evidence="5" id="KW-0238">DNA-binding</keyword>
<dbReference type="Pfam" id="PF00072">
    <property type="entry name" value="Response_reg"/>
    <property type="match status" value="1"/>
</dbReference>
<reference evidence="5 6" key="1">
    <citation type="submission" date="2012-06" db="EMBL/GenBank/DDBJ databases">
        <title>Finished plasmid 8 of genome of Microcoleus sp. PCC 7113.</title>
        <authorList>
            <consortium name="US DOE Joint Genome Institute"/>
            <person name="Gugger M."/>
            <person name="Coursin T."/>
            <person name="Rippka R."/>
            <person name="Tandeau De Marsac N."/>
            <person name="Huntemann M."/>
            <person name="Wei C.-L."/>
            <person name="Han J."/>
            <person name="Detter J.C."/>
            <person name="Han C."/>
            <person name="Tapia R."/>
            <person name="Chen A."/>
            <person name="Kyrpides N."/>
            <person name="Mavromatis K."/>
            <person name="Markowitz V."/>
            <person name="Szeto E."/>
            <person name="Ivanova N."/>
            <person name="Pagani I."/>
            <person name="Pati A."/>
            <person name="Goodwin L."/>
            <person name="Nordberg H.P."/>
            <person name="Cantor M.N."/>
            <person name="Hua S.X."/>
            <person name="Woyke T."/>
            <person name="Kerfeld C.A."/>
        </authorList>
    </citation>
    <scope>NUCLEOTIDE SEQUENCE [LARGE SCALE GENOMIC DNA]</scope>
    <source>
        <strain evidence="5 6">PCC 7113</strain>
        <plasmid evidence="5 6">pMIC7113.08</plasmid>
    </source>
</reference>
<evidence type="ECO:0000256" key="2">
    <source>
        <dbReference type="PROSITE-ProRule" id="PRU00169"/>
    </source>
</evidence>
<dbReference type="RefSeq" id="WP_015186368.1">
    <property type="nucleotide sequence ID" value="NC_019743.1"/>
</dbReference>
<dbReference type="InterPro" id="IPR008984">
    <property type="entry name" value="SMAD_FHA_dom_sf"/>
</dbReference>
<dbReference type="InterPro" id="IPR000253">
    <property type="entry name" value="FHA_dom"/>
</dbReference>
<dbReference type="GO" id="GO:0000160">
    <property type="term" value="P:phosphorelay signal transduction system"/>
    <property type="evidence" value="ECO:0007669"/>
    <property type="project" value="InterPro"/>
</dbReference>
<dbReference type="PANTHER" id="PTHR44591">
    <property type="entry name" value="STRESS RESPONSE REGULATOR PROTEIN 1"/>
    <property type="match status" value="1"/>
</dbReference>
<dbReference type="CDD" id="cd00156">
    <property type="entry name" value="REC"/>
    <property type="match status" value="1"/>
</dbReference>
<keyword evidence="1 2" id="KW-0597">Phosphoprotein</keyword>
<dbReference type="PROSITE" id="PS50006">
    <property type="entry name" value="FHA_DOMAIN"/>
    <property type="match status" value="1"/>
</dbReference>
<dbReference type="SUPFAM" id="SSF49879">
    <property type="entry name" value="SMAD/FHA domain"/>
    <property type="match status" value="1"/>
</dbReference>
<feature type="domain" description="FHA" evidence="3">
    <location>
        <begin position="160"/>
        <end position="217"/>
    </location>
</feature>
<evidence type="ECO:0000313" key="5">
    <source>
        <dbReference type="EMBL" id="AFZ22378.1"/>
    </source>
</evidence>
<geneLocation type="plasmid" evidence="5 6">
    <name>pMIC7113.08</name>
</geneLocation>
<dbReference type="InterPro" id="IPR001789">
    <property type="entry name" value="Sig_transdc_resp-reg_receiver"/>
</dbReference>
<sequence length="258" mass="29687">MAINIVLIEKDDNVRSNWRELLQLFSYQVSTAHSLEKVKSINELIPIYFDHIDVVVADTDLVGMDALKLKQLLNNDYARIPLILTSASNVPEWTLDRDELGAVAFLRKPFENSILLEYVSKALKIKSLFEQDLDSSRAIAKLLITQPNELPVEIALKRSYTMGRYRSSDEFHADIRLNSPSASRKHCFLIRIYKGKDSYYKLIDFSSNGILINGRRMPKMARLNHNDEIELYPECRATYTEIARESNDLDVTLTNKDD</sequence>
<dbReference type="OrthoDB" id="9782655at2"/>
<dbReference type="Pfam" id="PF00498">
    <property type="entry name" value="FHA"/>
    <property type="match status" value="1"/>
</dbReference>
<dbReference type="Gene3D" id="3.40.50.2300">
    <property type="match status" value="1"/>
</dbReference>
<evidence type="ECO:0000259" key="4">
    <source>
        <dbReference type="PROSITE" id="PS50110"/>
    </source>
</evidence>
<dbReference type="SMART" id="SM00448">
    <property type="entry name" value="REC"/>
    <property type="match status" value="1"/>
</dbReference>
<accession>K9WQC0</accession>
<dbReference type="SMART" id="SM00240">
    <property type="entry name" value="FHA"/>
    <property type="match status" value="1"/>
</dbReference>